<dbReference type="AlphaFoldDB" id="A0A2M8BXK2"/>
<evidence type="ECO:0000313" key="2">
    <source>
        <dbReference type="EMBL" id="PJB48532.1"/>
    </source>
</evidence>
<dbReference type="Proteomes" id="UP000231196">
    <property type="component" value="Unassembled WGS sequence"/>
</dbReference>
<dbReference type="EMBL" id="PFUC01000020">
    <property type="protein sequence ID" value="PJB48532.1"/>
    <property type="molecule type" value="Genomic_DNA"/>
</dbReference>
<comment type="caution">
    <text evidence="2">The sequence shown here is derived from an EMBL/GenBank/DDBJ whole genome shotgun (WGS) entry which is preliminary data.</text>
</comment>
<feature type="domain" description="PD-(D/E)XK endonuclease-like" evidence="1">
    <location>
        <begin position="11"/>
        <end position="250"/>
    </location>
</feature>
<dbReference type="Pfam" id="PF12705">
    <property type="entry name" value="PDDEXK_1"/>
    <property type="match status" value="1"/>
</dbReference>
<proteinExistence type="predicted"/>
<evidence type="ECO:0000313" key="3">
    <source>
        <dbReference type="Proteomes" id="UP000231196"/>
    </source>
</evidence>
<organism evidence="2 3">
    <name type="scientific">Candidatus Collierbacteria bacterium CG_4_9_14_3_um_filter_43_16</name>
    <dbReference type="NCBI Taxonomy" id="1974532"/>
    <lineage>
        <taxon>Bacteria</taxon>
        <taxon>Candidatus Collieribacteriota</taxon>
    </lineage>
</organism>
<gene>
    <name evidence="2" type="ORF">CO104_01090</name>
</gene>
<dbReference type="InterPro" id="IPR011604">
    <property type="entry name" value="PDDEXK-like_dom_sf"/>
</dbReference>
<accession>A0A2M8BXK2</accession>
<dbReference type="InterPro" id="IPR038726">
    <property type="entry name" value="PDDEXK_AddAB-type"/>
</dbReference>
<evidence type="ECO:0000259" key="1">
    <source>
        <dbReference type="Pfam" id="PF12705"/>
    </source>
</evidence>
<protein>
    <recommendedName>
        <fullName evidence="1">PD-(D/E)XK endonuclease-like domain-containing protein</fullName>
    </recommendedName>
</protein>
<name>A0A2M8BXK2_9BACT</name>
<dbReference type="Gene3D" id="3.90.320.10">
    <property type="match status" value="1"/>
</dbReference>
<reference evidence="3" key="1">
    <citation type="submission" date="2017-09" db="EMBL/GenBank/DDBJ databases">
        <title>Depth-based differentiation of microbial function through sediment-hosted aquifers and enrichment of novel symbionts in the deep terrestrial subsurface.</title>
        <authorList>
            <person name="Probst A.J."/>
            <person name="Ladd B."/>
            <person name="Jarett J.K."/>
            <person name="Geller-Mcgrath D.E."/>
            <person name="Sieber C.M.K."/>
            <person name="Emerson J.B."/>
            <person name="Anantharaman K."/>
            <person name="Thomas B.C."/>
            <person name="Malmstrom R."/>
            <person name="Stieglmeier M."/>
            <person name="Klingl A."/>
            <person name="Woyke T."/>
            <person name="Ryan C.M."/>
            <person name="Banfield J.F."/>
        </authorList>
    </citation>
    <scope>NUCLEOTIDE SEQUENCE [LARGE SCALE GENOMIC DNA]</scope>
</reference>
<sequence length="292" mass="33760">MARDKYSAVWISHSSINDFLQCPRAYFLKNIYKDRSTGNKIQIITPSLSLGSTIHEVIESLSTIPTDTRFNNSLVLKFDQIWENYSGKKGGFKDLAEEHKYKERGKTMLRRVMDHPGPLSNLAVKIKENLPYFWLSEEENIILCGKIDWLEYLKGEDSIHIIDFKTSKKEETNESLQLPIYHLLVARCQKRPVSKASYWYLDFSDTPKEQFLPDVLTTESKLLEIGRKIKLARKLEMFDCPDGRGGCPHCFQLESIIRGAGEMVGEMGHRNTYILEKEIIPEIEDTEDSFII</sequence>